<dbReference type="Pfam" id="PF03861">
    <property type="entry name" value="ANTAR"/>
    <property type="match status" value="1"/>
</dbReference>
<dbReference type="GO" id="GO:0000160">
    <property type="term" value="P:phosphorelay signal transduction system"/>
    <property type="evidence" value="ECO:0007669"/>
    <property type="project" value="InterPro"/>
</dbReference>
<sequence length="199" mass="22711">MNKDNYLKVVVAEDEYMVLMGIKEMVEELGHEIIGEATNGKKAVEITLKEKPDLLIIDINMPVLDGIDAIKKINELYPMPSIVVTGYYNKELIDRAKKAGAFSYLVKPIDEKDLQPAIEMASARFEEFLSLRKELQETQAAFEARKYIEKAKGILMDKYNIKESQAMKTLQKKSRNNNKKLVVTAKEIIKADKLLQIDE</sequence>
<dbReference type="PROSITE" id="PS50921">
    <property type="entry name" value="ANTAR"/>
    <property type="match status" value="1"/>
</dbReference>
<dbReference type="RefSeq" id="WP_230869259.1">
    <property type="nucleotide sequence ID" value="NZ_CP046640.1"/>
</dbReference>
<dbReference type="InterPro" id="IPR036388">
    <property type="entry name" value="WH-like_DNA-bd_sf"/>
</dbReference>
<dbReference type="InterPro" id="IPR052048">
    <property type="entry name" value="ST_Response_Regulator"/>
</dbReference>
<dbReference type="EMBL" id="CP046640">
    <property type="protein sequence ID" value="QTL97637.1"/>
    <property type="molecule type" value="Genomic_DNA"/>
</dbReference>
<reference evidence="6" key="1">
    <citation type="submission" date="2019-12" db="EMBL/GenBank/DDBJ databases">
        <authorList>
            <person name="zhang j."/>
            <person name="sun C.M."/>
        </authorList>
    </citation>
    <scope>NUCLEOTIDE SEQUENCE</scope>
    <source>
        <strain evidence="6">NS-1</strain>
    </source>
</reference>
<feature type="domain" description="Response regulatory" evidence="4">
    <location>
        <begin position="8"/>
        <end position="122"/>
    </location>
</feature>
<comment type="function">
    <text evidence="2">May play the central regulatory role in sporulation. It may be an element of the effector pathway responsible for the activation of sporulation genes in response to nutritional stress. Spo0A may act in concert with spo0H (a sigma factor) to control the expression of some genes that are critical to the sporulation process.</text>
</comment>
<dbReference type="SMART" id="SM01012">
    <property type="entry name" value="ANTAR"/>
    <property type="match status" value="1"/>
</dbReference>
<evidence type="ECO:0000313" key="6">
    <source>
        <dbReference type="EMBL" id="QTL97637.1"/>
    </source>
</evidence>
<dbReference type="PIRSF" id="PIRSF036382">
    <property type="entry name" value="RR_antiterm"/>
    <property type="match status" value="1"/>
</dbReference>
<organism evidence="6 7">
    <name type="scientific">Iocasia fonsfrigidae</name>
    <dbReference type="NCBI Taxonomy" id="2682810"/>
    <lineage>
        <taxon>Bacteria</taxon>
        <taxon>Bacillati</taxon>
        <taxon>Bacillota</taxon>
        <taxon>Clostridia</taxon>
        <taxon>Halanaerobiales</taxon>
        <taxon>Halanaerobiaceae</taxon>
        <taxon>Iocasia</taxon>
    </lineage>
</organism>
<accession>A0A8A7KFG5</accession>
<dbReference type="InterPro" id="IPR001789">
    <property type="entry name" value="Sig_transdc_resp-reg_receiver"/>
</dbReference>
<feature type="modified residue" description="4-aspartylphosphate" evidence="3">
    <location>
        <position position="58"/>
    </location>
</feature>
<dbReference type="SMART" id="SM00448">
    <property type="entry name" value="REC"/>
    <property type="match status" value="1"/>
</dbReference>
<proteinExistence type="predicted"/>
<dbReference type="InterPro" id="IPR008327">
    <property type="entry name" value="Sig_transdc_resp-reg_antiterm"/>
</dbReference>
<evidence type="ECO:0000313" key="7">
    <source>
        <dbReference type="Proteomes" id="UP000665020"/>
    </source>
</evidence>
<dbReference type="Gene3D" id="3.40.50.2300">
    <property type="match status" value="1"/>
</dbReference>
<dbReference type="GO" id="GO:0003723">
    <property type="term" value="F:RNA binding"/>
    <property type="evidence" value="ECO:0007669"/>
    <property type="project" value="InterPro"/>
</dbReference>
<evidence type="ECO:0000256" key="3">
    <source>
        <dbReference type="PROSITE-ProRule" id="PRU00169"/>
    </source>
</evidence>
<gene>
    <name evidence="6" type="ORF">GM661_06380</name>
</gene>
<keyword evidence="7" id="KW-1185">Reference proteome</keyword>
<dbReference type="SUPFAM" id="SSF52172">
    <property type="entry name" value="CheY-like"/>
    <property type="match status" value="1"/>
</dbReference>
<dbReference type="AlphaFoldDB" id="A0A8A7KFG5"/>
<evidence type="ECO:0000259" key="5">
    <source>
        <dbReference type="PROSITE" id="PS50921"/>
    </source>
</evidence>
<feature type="domain" description="ANTAR" evidence="5">
    <location>
        <begin position="128"/>
        <end position="189"/>
    </location>
</feature>
<dbReference type="PANTHER" id="PTHR43228">
    <property type="entry name" value="TWO-COMPONENT RESPONSE REGULATOR"/>
    <property type="match status" value="1"/>
</dbReference>
<dbReference type="PROSITE" id="PS50110">
    <property type="entry name" value="RESPONSE_REGULATORY"/>
    <property type="match status" value="1"/>
</dbReference>
<keyword evidence="3" id="KW-0597">Phosphoprotein</keyword>
<dbReference type="InterPro" id="IPR011006">
    <property type="entry name" value="CheY-like_superfamily"/>
</dbReference>
<name>A0A8A7KFG5_9FIRM</name>
<dbReference type="InterPro" id="IPR005561">
    <property type="entry name" value="ANTAR"/>
</dbReference>
<dbReference type="KEGG" id="ifn:GM661_06380"/>
<evidence type="ECO:0000259" key="4">
    <source>
        <dbReference type="PROSITE" id="PS50110"/>
    </source>
</evidence>
<dbReference type="Proteomes" id="UP000665020">
    <property type="component" value="Chromosome"/>
</dbReference>
<dbReference type="Gene3D" id="1.10.10.10">
    <property type="entry name" value="Winged helix-like DNA-binding domain superfamily/Winged helix DNA-binding domain"/>
    <property type="match status" value="1"/>
</dbReference>
<dbReference type="Pfam" id="PF00072">
    <property type="entry name" value="Response_reg"/>
    <property type="match status" value="1"/>
</dbReference>
<protein>
    <recommendedName>
        <fullName evidence="1">Stage 0 sporulation protein A homolog</fullName>
    </recommendedName>
</protein>
<evidence type="ECO:0000256" key="2">
    <source>
        <dbReference type="ARBA" id="ARBA00024867"/>
    </source>
</evidence>
<evidence type="ECO:0000256" key="1">
    <source>
        <dbReference type="ARBA" id="ARBA00018672"/>
    </source>
</evidence>
<dbReference type="PANTHER" id="PTHR43228:SF1">
    <property type="entry name" value="TWO-COMPONENT RESPONSE REGULATOR ARR22"/>
    <property type="match status" value="1"/>
</dbReference>